<dbReference type="AlphaFoldDB" id="A0A1Y0B318"/>
<keyword evidence="1" id="KW-0496">Mitochondrion</keyword>
<accession>A0A1Y0B318</accession>
<organism evidence="1">
    <name type="scientific">Utricularia reniformis</name>
    <dbReference type="NCBI Taxonomy" id="192314"/>
    <lineage>
        <taxon>Eukaryota</taxon>
        <taxon>Viridiplantae</taxon>
        <taxon>Streptophyta</taxon>
        <taxon>Embryophyta</taxon>
        <taxon>Tracheophyta</taxon>
        <taxon>Spermatophyta</taxon>
        <taxon>Magnoliopsida</taxon>
        <taxon>eudicotyledons</taxon>
        <taxon>Gunneridae</taxon>
        <taxon>Pentapetalae</taxon>
        <taxon>asterids</taxon>
        <taxon>lamiids</taxon>
        <taxon>Lamiales</taxon>
        <taxon>Lentibulariaceae</taxon>
        <taxon>Utricularia</taxon>
    </lineage>
</organism>
<sequence length="41" mass="4779">MVTSWLFSEYWVVARVEGTHHRLTSSSMLLFPLDHCLGKDK</sequence>
<evidence type="ECO:0000313" key="1">
    <source>
        <dbReference type="EMBL" id="ART31836.1"/>
    </source>
</evidence>
<protein>
    <submittedName>
        <fullName evidence="1">Uncharacterized protein</fullName>
    </submittedName>
</protein>
<geneLocation type="mitochondrion" evidence="1"/>
<reference evidence="1" key="1">
    <citation type="submission" date="2017-03" db="EMBL/GenBank/DDBJ databases">
        <title>The mitochondrial genome of the carnivorous plant Utricularia reniformis (Lentibulariaceae): structure, comparative analysis and evolutionary landmarks.</title>
        <authorList>
            <person name="Silva S.R."/>
            <person name="Alvarenga D.O."/>
            <person name="Michael T.P."/>
            <person name="Miranda V.F.O."/>
            <person name="Varani A.M."/>
        </authorList>
    </citation>
    <scope>NUCLEOTIDE SEQUENCE</scope>
</reference>
<gene>
    <name evidence="1" type="ORF">AEK19_MT1652</name>
</gene>
<proteinExistence type="predicted"/>
<dbReference type="EMBL" id="KY774314">
    <property type="protein sequence ID" value="ART31836.1"/>
    <property type="molecule type" value="Genomic_DNA"/>
</dbReference>
<name>A0A1Y0B318_9LAMI</name>